<keyword evidence="2" id="KW-1185">Reference proteome</keyword>
<proteinExistence type="predicted"/>
<dbReference type="EMBL" id="CALNXK010000020">
    <property type="protein sequence ID" value="CAH3107426.1"/>
    <property type="molecule type" value="Genomic_DNA"/>
</dbReference>
<dbReference type="Proteomes" id="UP001159405">
    <property type="component" value="Unassembled WGS sequence"/>
</dbReference>
<comment type="caution">
    <text evidence="1">The sequence shown here is derived from an EMBL/GenBank/DDBJ whole genome shotgun (WGS) entry which is preliminary data.</text>
</comment>
<name>A0ABN8NJD3_9CNID</name>
<accession>A0ABN8NJD3</accession>
<dbReference type="PANTHER" id="PTHR46177">
    <property type="entry name" value="INTEGRASE CATALYTIC DOMAIN-CONTAINING PROTEIN"/>
    <property type="match status" value="1"/>
</dbReference>
<protein>
    <submittedName>
        <fullName evidence="1">Uncharacterized protein</fullName>
    </submittedName>
</protein>
<reference evidence="1 2" key="1">
    <citation type="submission" date="2022-05" db="EMBL/GenBank/DDBJ databases">
        <authorList>
            <consortium name="Genoscope - CEA"/>
            <person name="William W."/>
        </authorList>
    </citation>
    <scope>NUCLEOTIDE SEQUENCE [LARGE SCALE GENOMIC DNA]</scope>
</reference>
<gene>
    <name evidence="1" type="ORF">PLOB_00016578</name>
</gene>
<dbReference type="PANTHER" id="PTHR46177:SF1">
    <property type="entry name" value="INTEGRASE CATALYTIC DOMAIN-CONTAINING PROTEIN"/>
    <property type="match status" value="1"/>
</dbReference>
<evidence type="ECO:0000313" key="2">
    <source>
        <dbReference type="Proteomes" id="UP001159405"/>
    </source>
</evidence>
<evidence type="ECO:0000313" key="1">
    <source>
        <dbReference type="EMBL" id="CAH3107426.1"/>
    </source>
</evidence>
<organism evidence="1 2">
    <name type="scientific">Porites lobata</name>
    <dbReference type="NCBI Taxonomy" id="104759"/>
    <lineage>
        <taxon>Eukaryota</taxon>
        <taxon>Metazoa</taxon>
        <taxon>Cnidaria</taxon>
        <taxon>Anthozoa</taxon>
        <taxon>Hexacorallia</taxon>
        <taxon>Scleractinia</taxon>
        <taxon>Fungiina</taxon>
        <taxon>Poritidae</taxon>
        <taxon>Porites</taxon>
    </lineage>
</organism>
<sequence>MAASIPASRKLLWLRIWVTNSDPKVIGRWYLEYLYEARIMPSMIRLDRGTETGTMATIHAFLRRNHDDMDDPCESIIYGPSTSNQVSTYLMLLAFLLIPVVQKELDLFRTVVWNSHKIRTQKDTALPDGIPDHIYNFPET</sequence>